<dbReference type="PIR" id="D90556">
    <property type="entry name" value="D90556"/>
</dbReference>
<sequence>MVNIQYNDTSANSQIVHRFDINATYSFNSNYSLDEKLGLEIKRSLIDNHFSLKISYTPVVSKNLIFETQINNNLVSRYESGNVIANKTGNLFLLKEHLKENITKVNKIIVVVKEKNELNQEEIIFKGDYFITRYDYQRNYILKDKKLSFKIPWIIRVSTTGYNVKNRIDHKHESDYFNVEIEKQPINRLVHFTKLYKLKIYNDKSENVLNDFHLSMSPLENTLISNEKDEKFRPIFNRILNNKNLVEGFIELTNNSYYDFDKKATFVGSSKNAKEGLLIPFNFKGSFDPKVTLKFNEALENLTLSYHQYFPDRLLDKYEGKIKLNFEEISSNISKQMKFFTIKNGDFSKIINENLSLQALENLYFKEEKEILNDSEN</sequence>
<accession>Q98QK5</accession>
<dbReference type="NCBIfam" id="NF045960">
    <property type="entry name" value="MHO_1580_fam"/>
    <property type="match status" value="1"/>
</dbReference>
<dbReference type="HOGENOM" id="CLU_711373_0_0_14"/>
<dbReference type="AlphaFoldDB" id="Q98QK5"/>
<proteinExistence type="predicted"/>
<gene>
    <name evidence="1" type="ordered locus">MYPU_3560</name>
</gene>
<dbReference type="STRING" id="272635.gene:17576955"/>
<dbReference type="KEGG" id="mpu:MYPU_3560"/>
<evidence type="ECO:0000313" key="2">
    <source>
        <dbReference type="Proteomes" id="UP000000528"/>
    </source>
</evidence>
<reference evidence="1 2" key="1">
    <citation type="journal article" date="2001" name="Nucleic Acids Res.">
        <title>The complete genome sequence of the murine respiratory pathogen Mycoplasma pulmonis.</title>
        <authorList>
            <person name="Chambaud I."/>
            <person name="Heilig R."/>
            <person name="Ferris S."/>
            <person name="Barbe V."/>
            <person name="Samson D."/>
            <person name="Galisson F."/>
            <person name="Moszer I."/>
            <person name="Dybvig K."/>
            <person name="Wroblewski H."/>
            <person name="Viari A."/>
            <person name="Rocha E.P.C."/>
            <person name="Blanchard A."/>
        </authorList>
    </citation>
    <scope>NUCLEOTIDE SEQUENCE [LARGE SCALE GENOMIC DNA]</scope>
    <source>
        <strain evidence="1 2">UAB CTIP</strain>
    </source>
</reference>
<keyword evidence="2" id="KW-1185">Reference proteome</keyword>
<dbReference type="RefSeq" id="WP_010925160.1">
    <property type="nucleotide sequence ID" value="NC_002771.1"/>
</dbReference>
<dbReference type="Proteomes" id="UP000000528">
    <property type="component" value="Chromosome"/>
</dbReference>
<organism evidence="2">
    <name type="scientific">Mycoplasmopsis pulmonis (strain UAB CTIP)</name>
    <name type="common">Mycoplasma pulmonis</name>
    <dbReference type="NCBI Taxonomy" id="272635"/>
    <lineage>
        <taxon>Bacteria</taxon>
        <taxon>Bacillati</taxon>
        <taxon>Mycoplasmatota</taxon>
        <taxon>Mycoplasmoidales</taxon>
        <taxon>Metamycoplasmataceae</taxon>
        <taxon>Mycoplasmopsis</taxon>
    </lineage>
</organism>
<name>Q98QK5_MYCPU</name>
<dbReference type="EMBL" id="AL445564">
    <property type="protein sequence ID" value="CAC13529.1"/>
    <property type="molecule type" value="Genomic_DNA"/>
</dbReference>
<dbReference type="eggNOG" id="ENOG5031Y7U">
    <property type="taxonomic scope" value="Bacteria"/>
</dbReference>
<protein>
    <submittedName>
        <fullName evidence="1">Uncharacterized protein</fullName>
    </submittedName>
</protein>
<evidence type="ECO:0000313" key="1">
    <source>
        <dbReference type="EMBL" id="CAC13529.1"/>
    </source>
</evidence>
<dbReference type="BioCyc" id="MPUL272635:G1GT6-363-MONOMER"/>